<dbReference type="PROSITE" id="PS50059">
    <property type="entry name" value="FKBP_PPIASE"/>
    <property type="match status" value="1"/>
</dbReference>
<evidence type="ECO:0000256" key="3">
    <source>
        <dbReference type="ARBA" id="ARBA00023110"/>
    </source>
</evidence>
<sequence>MEIKRILVVLFCIGVVATSCKKDDENAPEAIPPRLLADQTIEDDAAIKAYLESHYYNYQEFENPPEGFDFKIRIDTITSDTDSDIEPLSAQVEQETVLVSSSQFGLTEEENDIAHTLYYLDTGVGEGERPTVVDSVYLKYEGSRLDGTIFDSNIGAPIWLDLQGTLTQANPGTITGFKRGLPKFKSGSDIIVNDDGTFEIDNFGVGLIFMPSGLAYFGGTQPGQTYAPLIFNVQLLIANTADHDRDGVPSIVEDLDGDGNPVNDNTDEENDFVPNYLDTDDDNDGILTRQEIEIDAEGNVTYPDSDGDGIPDYLDPDNS</sequence>
<evidence type="ECO:0000256" key="5">
    <source>
        <dbReference type="SAM" id="MobiDB-lite"/>
    </source>
</evidence>
<feature type="domain" description="PPIase FKBP-type" evidence="6">
    <location>
        <begin position="133"/>
        <end position="239"/>
    </location>
</feature>
<dbReference type="SUPFAM" id="SSF54534">
    <property type="entry name" value="FKBP-like"/>
    <property type="match status" value="1"/>
</dbReference>
<dbReference type="GO" id="GO:0003755">
    <property type="term" value="F:peptidyl-prolyl cis-trans isomerase activity"/>
    <property type="evidence" value="ECO:0007669"/>
    <property type="project" value="UniProtKB-KW"/>
</dbReference>
<accession>A0A5B7SU23</accession>
<dbReference type="EC" id="5.2.1.8" evidence="2 4"/>
<gene>
    <name evidence="7" type="ORF">FGM00_10810</name>
</gene>
<dbReference type="Gene3D" id="3.10.50.40">
    <property type="match status" value="1"/>
</dbReference>
<dbReference type="InterPro" id="IPR046357">
    <property type="entry name" value="PPIase_dom_sf"/>
</dbReference>
<evidence type="ECO:0000313" key="7">
    <source>
        <dbReference type="EMBL" id="QCX00573.1"/>
    </source>
</evidence>
<dbReference type="RefSeq" id="WP_138852918.1">
    <property type="nucleotide sequence ID" value="NZ_CP040710.1"/>
</dbReference>
<keyword evidence="3 4" id="KW-0697">Rotamase</keyword>
<dbReference type="OrthoDB" id="1424215at2"/>
<dbReference type="InterPro" id="IPR001179">
    <property type="entry name" value="PPIase_FKBP_dom"/>
</dbReference>
<evidence type="ECO:0000256" key="4">
    <source>
        <dbReference type="PROSITE-ProRule" id="PRU00277"/>
    </source>
</evidence>
<evidence type="ECO:0000256" key="1">
    <source>
        <dbReference type="ARBA" id="ARBA00000971"/>
    </source>
</evidence>
<comment type="catalytic activity">
    <reaction evidence="1 4">
        <text>[protein]-peptidylproline (omega=180) = [protein]-peptidylproline (omega=0)</text>
        <dbReference type="Rhea" id="RHEA:16237"/>
        <dbReference type="Rhea" id="RHEA-COMP:10747"/>
        <dbReference type="Rhea" id="RHEA-COMP:10748"/>
        <dbReference type="ChEBI" id="CHEBI:83833"/>
        <dbReference type="ChEBI" id="CHEBI:83834"/>
        <dbReference type="EC" id="5.2.1.8"/>
    </reaction>
</comment>
<dbReference type="PROSITE" id="PS51257">
    <property type="entry name" value="PROKAR_LIPOPROTEIN"/>
    <property type="match status" value="1"/>
</dbReference>
<evidence type="ECO:0000256" key="2">
    <source>
        <dbReference type="ARBA" id="ARBA00013194"/>
    </source>
</evidence>
<evidence type="ECO:0000313" key="8">
    <source>
        <dbReference type="Proteomes" id="UP000310017"/>
    </source>
</evidence>
<feature type="compositionally biased region" description="Acidic residues" evidence="5">
    <location>
        <begin position="305"/>
        <end position="319"/>
    </location>
</feature>
<evidence type="ECO:0000259" key="6">
    <source>
        <dbReference type="PROSITE" id="PS50059"/>
    </source>
</evidence>
<reference evidence="7 8" key="1">
    <citation type="submission" date="2019-05" db="EMBL/GenBank/DDBJ databases">
        <title>Genome sequencing of F202Z8.</title>
        <authorList>
            <person name="Kwon Y.M."/>
        </authorList>
    </citation>
    <scope>NUCLEOTIDE SEQUENCE [LARGE SCALE GENOMIC DNA]</scope>
    <source>
        <strain evidence="7 8">F202Z8</strain>
    </source>
</reference>
<protein>
    <recommendedName>
        <fullName evidence="2 4">peptidylprolyl isomerase</fullName>
        <ecNumber evidence="2 4">5.2.1.8</ecNumber>
    </recommendedName>
</protein>
<keyword evidence="8" id="KW-1185">Reference proteome</keyword>
<dbReference type="AlphaFoldDB" id="A0A5B7SU23"/>
<name>A0A5B7SU23_9FLAO</name>
<dbReference type="Proteomes" id="UP000310017">
    <property type="component" value="Chromosome"/>
</dbReference>
<proteinExistence type="predicted"/>
<keyword evidence="4" id="KW-0413">Isomerase</keyword>
<feature type="region of interest" description="Disordered" evidence="5">
    <location>
        <begin position="292"/>
        <end position="319"/>
    </location>
</feature>
<dbReference type="KEGG" id="asag:FGM00_10810"/>
<dbReference type="EMBL" id="CP040710">
    <property type="protein sequence ID" value="QCX00573.1"/>
    <property type="molecule type" value="Genomic_DNA"/>
</dbReference>
<organism evidence="7 8">
    <name type="scientific">Aggregatimonas sangjinii</name>
    <dbReference type="NCBI Taxonomy" id="2583587"/>
    <lineage>
        <taxon>Bacteria</taxon>
        <taxon>Pseudomonadati</taxon>
        <taxon>Bacteroidota</taxon>
        <taxon>Flavobacteriia</taxon>
        <taxon>Flavobacteriales</taxon>
        <taxon>Flavobacteriaceae</taxon>
        <taxon>Aggregatimonas</taxon>
    </lineage>
</organism>